<dbReference type="PANTHER" id="PTHR42686:SF1">
    <property type="entry name" value="GH17980P-RELATED"/>
    <property type="match status" value="1"/>
</dbReference>
<evidence type="ECO:0000313" key="1">
    <source>
        <dbReference type="Proteomes" id="UP000036681"/>
    </source>
</evidence>
<dbReference type="AlphaFoldDB" id="A0A0M3IWT5"/>
<dbReference type="Proteomes" id="UP000036681">
    <property type="component" value="Unplaced"/>
</dbReference>
<sequence>MYGLLQSKNIAIEKLAIDYAVNFPGVCSCVVGMDSVQQVLTNIETTCTGLREVEQRLRDRIMRRYFDRLENANWEGVDVQKYWKRLKALGLVALATHRHSSVESIASTMTSFSLS</sequence>
<evidence type="ECO:0000313" key="2">
    <source>
        <dbReference type="WBParaSite" id="ALUE_0002321301-mRNA-1"/>
    </source>
</evidence>
<dbReference type="GO" id="GO:0005829">
    <property type="term" value="C:cytosol"/>
    <property type="evidence" value="ECO:0007669"/>
    <property type="project" value="TreeGrafter"/>
</dbReference>
<dbReference type="WBParaSite" id="ALUE_0002321301-mRNA-1">
    <property type="protein sequence ID" value="ALUE_0002321301-mRNA-1"/>
    <property type="gene ID" value="ALUE_0002321301"/>
</dbReference>
<accession>A0A0M3IWT5</accession>
<protein>
    <submittedName>
        <fullName evidence="2">Transposase</fullName>
    </submittedName>
</protein>
<name>A0A0M3IWT5_ASCLU</name>
<reference evidence="2" key="1">
    <citation type="submission" date="2017-02" db="UniProtKB">
        <authorList>
            <consortium name="WormBaseParasite"/>
        </authorList>
    </citation>
    <scope>IDENTIFICATION</scope>
</reference>
<dbReference type="PANTHER" id="PTHR42686">
    <property type="entry name" value="GH17980P-RELATED"/>
    <property type="match status" value="1"/>
</dbReference>
<organism evidence="1 2">
    <name type="scientific">Ascaris lumbricoides</name>
    <name type="common">Giant roundworm</name>
    <dbReference type="NCBI Taxonomy" id="6252"/>
    <lineage>
        <taxon>Eukaryota</taxon>
        <taxon>Metazoa</taxon>
        <taxon>Ecdysozoa</taxon>
        <taxon>Nematoda</taxon>
        <taxon>Chromadorea</taxon>
        <taxon>Rhabditida</taxon>
        <taxon>Spirurina</taxon>
        <taxon>Ascaridomorpha</taxon>
        <taxon>Ascaridoidea</taxon>
        <taxon>Ascarididae</taxon>
        <taxon>Ascaris</taxon>
    </lineage>
</organism>
<keyword evidence="1" id="KW-1185">Reference proteome</keyword>
<proteinExistence type="predicted"/>
<dbReference type="GO" id="GO:0016491">
    <property type="term" value="F:oxidoreductase activity"/>
    <property type="evidence" value="ECO:0007669"/>
    <property type="project" value="InterPro"/>
</dbReference>
<dbReference type="InterPro" id="IPR020471">
    <property type="entry name" value="AKR"/>
</dbReference>